<keyword evidence="4" id="KW-0378">Hydrolase</keyword>
<dbReference type="PANTHER" id="PTHR14950">
    <property type="entry name" value="DICER-RELATED"/>
    <property type="match status" value="1"/>
</dbReference>
<dbReference type="Pfam" id="PF00636">
    <property type="entry name" value="Ribonuclease_3"/>
    <property type="match status" value="2"/>
</dbReference>
<feature type="domain" description="Helicase C-terminal" evidence="12">
    <location>
        <begin position="369"/>
        <end position="536"/>
    </location>
</feature>
<dbReference type="SMART" id="SM00490">
    <property type="entry name" value="HELICc"/>
    <property type="match status" value="1"/>
</dbReference>
<reference evidence="14" key="1">
    <citation type="submission" date="2023-08" db="EMBL/GenBank/DDBJ databases">
        <title>Black Yeasts Isolated from many extreme environments.</title>
        <authorList>
            <person name="Coleine C."/>
            <person name="Stajich J.E."/>
            <person name="Selbmann L."/>
        </authorList>
    </citation>
    <scope>NUCLEOTIDE SEQUENCE</scope>
    <source>
        <strain evidence="14">CCFEE 5401</strain>
    </source>
</reference>
<dbReference type="InterPro" id="IPR014001">
    <property type="entry name" value="Helicase_ATP-bd"/>
</dbReference>
<feature type="domain" description="Helicase ATP-binding" evidence="11">
    <location>
        <begin position="26"/>
        <end position="204"/>
    </location>
</feature>
<evidence type="ECO:0000259" key="12">
    <source>
        <dbReference type="PROSITE" id="PS51194"/>
    </source>
</evidence>
<dbReference type="InterPro" id="IPR038248">
    <property type="entry name" value="Dicer_dimer_sf"/>
</dbReference>
<feature type="region of interest" description="Disordered" evidence="9">
    <location>
        <begin position="799"/>
        <end position="825"/>
    </location>
</feature>
<organism evidence="14 15">
    <name type="scientific">Meristemomyces frigidus</name>
    <dbReference type="NCBI Taxonomy" id="1508187"/>
    <lineage>
        <taxon>Eukaryota</taxon>
        <taxon>Fungi</taxon>
        <taxon>Dikarya</taxon>
        <taxon>Ascomycota</taxon>
        <taxon>Pezizomycotina</taxon>
        <taxon>Dothideomycetes</taxon>
        <taxon>Dothideomycetidae</taxon>
        <taxon>Mycosphaerellales</taxon>
        <taxon>Teratosphaeriaceae</taxon>
        <taxon>Meristemomyces</taxon>
    </lineage>
</organism>
<proteinExistence type="inferred from homology"/>
<evidence type="ECO:0000259" key="11">
    <source>
        <dbReference type="PROSITE" id="PS51192"/>
    </source>
</evidence>
<evidence type="ECO:0000259" key="10">
    <source>
        <dbReference type="PROSITE" id="PS50142"/>
    </source>
</evidence>
<dbReference type="InterPro" id="IPR000999">
    <property type="entry name" value="RNase_III_dom"/>
</dbReference>
<dbReference type="GO" id="GO:0005524">
    <property type="term" value="F:ATP binding"/>
    <property type="evidence" value="ECO:0007669"/>
    <property type="project" value="UniProtKB-KW"/>
</dbReference>
<keyword evidence="3" id="KW-0547">Nucleotide-binding</keyword>
<evidence type="ECO:0000313" key="14">
    <source>
        <dbReference type="EMBL" id="KAK5112097.1"/>
    </source>
</evidence>
<gene>
    <name evidence="14" type="ORF">LTR62_004439</name>
</gene>
<comment type="similarity">
    <text evidence="8">Belongs to the helicase family. Dicer subfamily.</text>
</comment>
<evidence type="ECO:0000313" key="15">
    <source>
        <dbReference type="Proteomes" id="UP001310890"/>
    </source>
</evidence>
<keyword evidence="7" id="KW-0051">Antiviral defense</keyword>
<dbReference type="GO" id="GO:0030422">
    <property type="term" value="P:siRNA processing"/>
    <property type="evidence" value="ECO:0007669"/>
    <property type="project" value="TreeGrafter"/>
</dbReference>
<dbReference type="Pfam" id="PF03368">
    <property type="entry name" value="Dicer_dimer"/>
    <property type="match status" value="1"/>
</dbReference>
<evidence type="ECO:0000256" key="9">
    <source>
        <dbReference type="SAM" id="MobiDB-lite"/>
    </source>
</evidence>
<evidence type="ECO:0000256" key="7">
    <source>
        <dbReference type="ARBA" id="ARBA00023118"/>
    </source>
</evidence>
<dbReference type="GO" id="GO:0050688">
    <property type="term" value="P:regulation of defense response to virus"/>
    <property type="evidence" value="ECO:0007669"/>
    <property type="project" value="UniProtKB-KW"/>
</dbReference>
<keyword evidence="8" id="KW-0694">RNA-binding</keyword>
<dbReference type="SMART" id="SM00535">
    <property type="entry name" value="RIBOc"/>
    <property type="match status" value="2"/>
</dbReference>
<dbReference type="PROSITE" id="PS50142">
    <property type="entry name" value="RNASE_3_2"/>
    <property type="match status" value="2"/>
</dbReference>
<dbReference type="Gene3D" id="3.30.160.380">
    <property type="entry name" value="Dicer dimerisation domain"/>
    <property type="match status" value="1"/>
</dbReference>
<evidence type="ECO:0000256" key="6">
    <source>
        <dbReference type="ARBA" id="ARBA00022840"/>
    </source>
</evidence>
<dbReference type="Gene3D" id="3.40.50.300">
    <property type="entry name" value="P-loop containing nucleotide triphosphate hydrolases"/>
    <property type="match status" value="2"/>
</dbReference>
<dbReference type="SUPFAM" id="SSF69065">
    <property type="entry name" value="RNase III domain-like"/>
    <property type="match status" value="2"/>
</dbReference>
<dbReference type="Pfam" id="PF00271">
    <property type="entry name" value="Helicase_C"/>
    <property type="match status" value="1"/>
</dbReference>
<evidence type="ECO:0000259" key="13">
    <source>
        <dbReference type="PROSITE" id="PS51327"/>
    </source>
</evidence>
<dbReference type="EMBL" id="JAVRRL010000033">
    <property type="protein sequence ID" value="KAK5112097.1"/>
    <property type="molecule type" value="Genomic_DNA"/>
</dbReference>
<keyword evidence="6" id="KW-0067">ATP-binding</keyword>
<keyword evidence="1" id="KW-0930">Antiviral protein</keyword>
<sequence>MADRPPHDHGQIGADGDDLRSYQQEMLERSMDRNAIVVMPTGSGKTLVAVARIRAELERSDNTKLIWFLANSVELSNQHFKTLSHYLPAYRIISLTGADGVDNWSTVQLWDAVLLNVRVVVGTPAVLKDALGHGFVHMSRLALIVFDEAHHTIKKHPMNAIMQIFYHPAKSREQHIPHILGLTASPAINPKLGSLQQLEGNLDSTVVTPRRSLEQLMKFVYPPHITVVQYPASDQSEYPGAGGICIALNTAAVRYDFSRDPYVLGLCKYDDVKSRRALQKVLEKQKTRCSEELRTLNRSASTLYDQLGATAAETFIATCVARYCSSAADHMVVVDTTTSEQQHLLNILKHIQSSSCNVGHVAGPILSHKAQHLTDLLHQQAPELGTEGRAIIFVRERATVVGLTNILRKSSKLSDYQIGAFVGTSSFDSRSSIADLAEPRKQAEDLRDFRMGSKNLIIATSVLEEGIDVRECNLVINFDAPDTLIGFLQRRGRARKRGSKYYVLIEEGNDKINPSKWQAQEERMKAEYMDEHRERQHAKSLDEAAASARVYRIPSTGALLTLDDAKAHLHHFCSVSTLHASNYVDVRPDYHAVKTHGETSWTASVTLPSFVHPDVRHASSKESWHGEDAAVKDAAFEAYVALHKAGLVNDRLLPLVKEPVADDGGHVDQPSMLDLEARIDSWTQLAKLASDERATWFAATVTMQLDDAEDHPLSMTILLPFRLCSSQHFPLYWNEQTCYTATISEGRQVASGGLEPLKLSTESLLRTVHASRMTRDGHDFPFLVSNFDLDKENVTVPIRQRDTGNGGRLPKRTRHDGGNDGGGKYMKTLVRITDRPGTIYVCQRLVQSTSNNTEVVVTGFPKRRDFLHPVDKRQGANTAYTTEETLPIKDCILDNISLEQAFLAAFIPSILHRIDITLIAESVQTDLLHDVGINDTGLILEALSAPSAGETSDYNRLEFLGDAILKFCASLHVTSQHLTWPERYLTLEKFRLVRNSTLCQGMLQRGWDRYISTKPFTGAKWRPPYSSTLLAAGTTGKRNMSSKTVADVAEALIGASFVDGGLARAYKCLRILLSEEPWHDLQDSIALLTPKIEHQLDNNSLNELEHLIGHPFTNRTLLLEAITHASLPFQRTGLSYERLEFLGDAVLDLIIVPALHSHESPARKTKLKHWEMHDVHGALVNGLFLGYCCLKYGVAQTGNQIVSTVNKACEVKRTTRILHLHDFVRADGQLLHAKQTSVDSFGRLRDTIEGTFIRGKEYPWPDLVAMAPMKFFSDLVESVLGALYLDAGGDLAPCVDFLENLGVLPIMRQMLQEGMEVRPPKVRVGILAGNESVRYEHSIQEAEGRKRFACEVWVGGVMVGRWSGCGSKSEAETRAACAAVKMMEGGRAAGVEREEVEAGAMEVEVKGGNT</sequence>
<dbReference type="CDD" id="cd18034">
    <property type="entry name" value="DEXHc_dicer"/>
    <property type="match status" value="1"/>
</dbReference>
<dbReference type="PROSITE" id="PS51327">
    <property type="entry name" value="DICER_DSRBF"/>
    <property type="match status" value="1"/>
</dbReference>
<dbReference type="CDD" id="cd00593">
    <property type="entry name" value="RIBOc"/>
    <property type="match status" value="2"/>
</dbReference>
<dbReference type="GO" id="GO:0051607">
    <property type="term" value="P:defense response to virus"/>
    <property type="evidence" value="ECO:0007669"/>
    <property type="project" value="UniProtKB-KW"/>
</dbReference>
<dbReference type="PANTHER" id="PTHR14950:SF37">
    <property type="entry name" value="ENDORIBONUCLEASE DICER"/>
    <property type="match status" value="1"/>
</dbReference>
<keyword evidence="2" id="KW-0677">Repeat</keyword>
<dbReference type="SMART" id="SM00487">
    <property type="entry name" value="DEXDc"/>
    <property type="match status" value="1"/>
</dbReference>
<evidence type="ECO:0000256" key="4">
    <source>
        <dbReference type="ARBA" id="ARBA00022801"/>
    </source>
</evidence>
<feature type="domain" description="RNase III" evidence="10">
    <location>
        <begin position="933"/>
        <end position="1061"/>
    </location>
</feature>
<keyword evidence="5" id="KW-0347">Helicase</keyword>
<dbReference type="GO" id="GO:0003723">
    <property type="term" value="F:RNA binding"/>
    <property type="evidence" value="ECO:0007669"/>
    <property type="project" value="UniProtKB-UniRule"/>
</dbReference>
<dbReference type="InterPro" id="IPR036389">
    <property type="entry name" value="RNase_III_sf"/>
</dbReference>
<accession>A0AAN7TDV1</accession>
<dbReference type="InterPro" id="IPR011545">
    <property type="entry name" value="DEAD/DEAH_box_helicase_dom"/>
</dbReference>
<feature type="domain" description="Dicer dsRNA-binding fold" evidence="13">
    <location>
        <begin position="565"/>
        <end position="662"/>
    </location>
</feature>
<dbReference type="GO" id="GO:0005634">
    <property type="term" value="C:nucleus"/>
    <property type="evidence" value="ECO:0007669"/>
    <property type="project" value="TreeGrafter"/>
</dbReference>
<dbReference type="Gene3D" id="1.10.1520.10">
    <property type="entry name" value="Ribonuclease III domain"/>
    <property type="match status" value="2"/>
</dbReference>
<dbReference type="SUPFAM" id="SSF52540">
    <property type="entry name" value="P-loop containing nucleoside triphosphate hydrolases"/>
    <property type="match status" value="1"/>
</dbReference>
<dbReference type="InterPro" id="IPR005034">
    <property type="entry name" value="Dicer_dimerisation"/>
</dbReference>
<dbReference type="Proteomes" id="UP001310890">
    <property type="component" value="Unassembled WGS sequence"/>
</dbReference>
<dbReference type="Pfam" id="PF00270">
    <property type="entry name" value="DEAD"/>
    <property type="match status" value="1"/>
</dbReference>
<evidence type="ECO:0000256" key="8">
    <source>
        <dbReference type="PROSITE-ProRule" id="PRU00657"/>
    </source>
</evidence>
<evidence type="ECO:0000256" key="2">
    <source>
        <dbReference type="ARBA" id="ARBA00022737"/>
    </source>
</evidence>
<dbReference type="InterPro" id="IPR027417">
    <property type="entry name" value="P-loop_NTPase"/>
</dbReference>
<dbReference type="PROSITE" id="PS00517">
    <property type="entry name" value="RNASE_3_1"/>
    <property type="match status" value="1"/>
</dbReference>
<dbReference type="InterPro" id="IPR001650">
    <property type="entry name" value="Helicase_C-like"/>
</dbReference>
<feature type="domain" description="RNase III" evidence="10">
    <location>
        <begin position="1101"/>
        <end position="1288"/>
    </location>
</feature>
<evidence type="ECO:0000256" key="1">
    <source>
        <dbReference type="ARBA" id="ARBA00022721"/>
    </source>
</evidence>
<evidence type="ECO:0000256" key="5">
    <source>
        <dbReference type="ARBA" id="ARBA00022806"/>
    </source>
</evidence>
<dbReference type="GO" id="GO:0005737">
    <property type="term" value="C:cytoplasm"/>
    <property type="evidence" value="ECO:0007669"/>
    <property type="project" value="TreeGrafter"/>
</dbReference>
<dbReference type="PROSITE" id="PS51192">
    <property type="entry name" value="HELICASE_ATP_BIND_1"/>
    <property type="match status" value="1"/>
</dbReference>
<evidence type="ECO:0000256" key="3">
    <source>
        <dbReference type="ARBA" id="ARBA00022741"/>
    </source>
</evidence>
<dbReference type="SUPFAM" id="SSF54768">
    <property type="entry name" value="dsRNA-binding domain-like"/>
    <property type="match status" value="1"/>
</dbReference>
<name>A0AAN7TDV1_9PEZI</name>
<dbReference type="GO" id="GO:0004386">
    <property type="term" value="F:helicase activity"/>
    <property type="evidence" value="ECO:0007669"/>
    <property type="project" value="UniProtKB-KW"/>
</dbReference>
<comment type="caution">
    <text evidence="14">The sequence shown here is derived from an EMBL/GenBank/DDBJ whole genome shotgun (WGS) entry which is preliminary data.</text>
</comment>
<dbReference type="GO" id="GO:0004525">
    <property type="term" value="F:ribonuclease III activity"/>
    <property type="evidence" value="ECO:0007669"/>
    <property type="project" value="InterPro"/>
</dbReference>
<protein>
    <recommendedName>
        <fullName evidence="16">Dicer-like protein 2</fullName>
    </recommendedName>
</protein>
<evidence type="ECO:0008006" key="16">
    <source>
        <dbReference type="Google" id="ProtNLM"/>
    </source>
</evidence>
<dbReference type="PROSITE" id="PS51194">
    <property type="entry name" value="HELICASE_CTER"/>
    <property type="match status" value="1"/>
</dbReference>